<comment type="caution">
    <text evidence="2">The sequence shown here is derived from an EMBL/GenBank/DDBJ whole genome shotgun (WGS) entry which is preliminary data.</text>
</comment>
<protein>
    <submittedName>
        <fullName evidence="2">Uncharacterized protein</fullName>
    </submittedName>
</protein>
<keyword evidence="3" id="KW-1185">Reference proteome</keyword>
<name>A0AAE1TS17_9EUCA</name>
<organism evidence="2 3">
    <name type="scientific">Petrolisthes manimaculis</name>
    <dbReference type="NCBI Taxonomy" id="1843537"/>
    <lineage>
        <taxon>Eukaryota</taxon>
        <taxon>Metazoa</taxon>
        <taxon>Ecdysozoa</taxon>
        <taxon>Arthropoda</taxon>
        <taxon>Crustacea</taxon>
        <taxon>Multicrustacea</taxon>
        <taxon>Malacostraca</taxon>
        <taxon>Eumalacostraca</taxon>
        <taxon>Eucarida</taxon>
        <taxon>Decapoda</taxon>
        <taxon>Pleocyemata</taxon>
        <taxon>Anomura</taxon>
        <taxon>Galatheoidea</taxon>
        <taxon>Porcellanidae</taxon>
        <taxon>Petrolisthes</taxon>
    </lineage>
</organism>
<dbReference type="EMBL" id="JAWZYT010004615">
    <property type="protein sequence ID" value="KAK4293195.1"/>
    <property type="molecule type" value="Genomic_DNA"/>
</dbReference>
<dbReference type="Proteomes" id="UP001292094">
    <property type="component" value="Unassembled WGS sequence"/>
</dbReference>
<proteinExistence type="predicted"/>
<evidence type="ECO:0000313" key="2">
    <source>
        <dbReference type="EMBL" id="KAK4293195.1"/>
    </source>
</evidence>
<gene>
    <name evidence="2" type="ORF">Pmani_034088</name>
</gene>
<dbReference type="AlphaFoldDB" id="A0AAE1TS17"/>
<sequence>MLLTVIYGWWWVQFSSDLSIHRPSRPRRNNTIGKRDRGQRAPEGDDNMVGESALIHNPYNNNEQKSFSWVGESGLIHDPYNSKQNSFSWRLWEVPKLDWHQFTWQRRKGHYRRRKPLNQAHLQHYFKHHKEGRFVLNNKLPVLVRTYGDEREA</sequence>
<evidence type="ECO:0000313" key="3">
    <source>
        <dbReference type="Proteomes" id="UP001292094"/>
    </source>
</evidence>
<feature type="region of interest" description="Disordered" evidence="1">
    <location>
        <begin position="23"/>
        <end position="50"/>
    </location>
</feature>
<accession>A0AAE1TS17</accession>
<reference evidence="2" key="1">
    <citation type="submission" date="2023-11" db="EMBL/GenBank/DDBJ databases">
        <title>Genome assemblies of two species of porcelain crab, Petrolisthes cinctipes and Petrolisthes manimaculis (Anomura: Porcellanidae).</title>
        <authorList>
            <person name="Angst P."/>
        </authorList>
    </citation>
    <scope>NUCLEOTIDE SEQUENCE</scope>
    <source>
        <strain evidence="2">PB745_02</strain>
        <tissue evidence="2">Gill</tissue>
    </source>
</reference>
<feature type="compositionally biased region" description="Basic and acidic residues" evidence="1">
    <location>
        <begin position="33"/>
        <end position="43"/>
    </location>
</feature>
<evidence type="ECO:0000256" key="1">
    <source>
        <dbReference type="SAM" id="MobiDB-lite"/>
    </source>
</evidence>